<proteinExistence type="predicted"/>
<reference evidence="1 2" key="1">
    <citation type="journal article" date="2014" name="Int. J. Syst. Evol. Microbiol.">
        <title>Complete genome sequence of Corynebacterium casei LMG S-19264T (=DSM 44701T), isolated from a smear-ripened cheese.</title>
        <authorList>
            <consortium name="US DOE Joint Genome Institute (JGI-PGF)"/>
            <person name="Walter F."/>
            <person name="Albersmeier A."/>
            <person name="Kalinowski J."/>
            <person name="Ruckert C."/>
        </authorList>
    </citation>
    <scope>NUCLEOTIDE SEQUENCE [LARGE SCALE GENOMIC DNA]</scope>
    <source>
        <strain evidence="1 2">CGMCC 1.15286</strain>
    </source>
</reference>
<evidence type="ECO:0000313" key="2">
    <source>
        <dbReference type="Proteomes" id="UP000600247"/>
    </source>
</evidence>
<dbReference type="Proteomes" id="UP000600247">
    <property type="component" value="Unassembled WGS sequence"/>
</dbReference>
<dbReference type="EMBL" id="BMHY01000020">
    <property type="protein sequence ID" value="GGG88641.1"/>
    <property type="molecule type" value="Genomic_DNA"/>
</dbReference>
<organism evidence="1 2">
    <name type="scientific">Paenibacillus radicis</name>
    <name type="common">ex Gao et al. 2016</name>
    <dbReference type="NCBI Taxonomy" id="1737354"/>
    <lineage>
        <taxon>Bacteria</taxon>
        <taxon>Bacillati</taxon>
        <taxon>Bacillota</taxon>
        <taxon>Bacilli</taxon>
        <taxon>Bacillales</taxon>
        <taxon>Paenibacillaceae</taxon>
        <taxon>Paenibacillus</taxon>
    </lineage>
</organism>
<name>A0A917HSF6_9BACL</name>
<dbReference type="Gene3D" id="3.10.450.50">
    <property type="match status" value="1"/>
</dbReference>
<sequence length="357" mass="41110">MNKKIGRNDHCPCGSGIKYKKCCLGKHDNEEFSNPVNFLNSFKTLRKESKIKQCLHPDRPACSEKIIGAHSIQNNKILKRLSSNGHVYMPCPKPDNPFAVMTKWGRKEATVFTGFCGHHDNKLFEPIEDGLFDGSELHIFLYTYRCFAVEYHKKMEVVNMQKNAFRRKPSLIGISRDEDPFGGMLMSIDDFQPVKSLFDKSHLTAQYNILSSVVWEMPFSINFAASGFEAPTTDLQGNKLQNLLDVRTLAKHTFVIVFSEESKTYCIISWLKDNDELFFGYRQQLEALDQQQRQNYINNTLPIISENIALNPESWDRMEQSKKDEFGMLLWGMAELSELSGHSYNRLETPTFDLFSL</sequence>
<keyword evidence="2" id="KW-1185">Reference proteome</keyword>
<accession>A0A917HSF6</accession>
<evidence type="ECO:0000313" key="1">
    <source>
        <dbReference type="EMBL" id="GGG88641.1"/>
    </source>
</evidence>
<dbReference type="SUPFAM" id="SSF103642">
    <property type="entry name" value="Sec-C motif"/>
    <property type="match status" value="1"/>
</dbReference>
<dbReference type="Pfam" id="PF02810">
    <property type="entry name" value="SEC-C"/>
    <property type="match status" value="1"/>
</dbReference>
<protein>
    <submittedName>
        <fullName evidence="1">SecC motif-containing protein</fullName>
    </submittedName>
</protein>
<comment type="caution">
    <text evidence="1">The sequence shown here is derived from an EMBL/GenBank/DDBJ whole genome shotgun (WGS) entry which is preliminary data.</text>
</comment>
<gene>
    <name evidence="1" type="ORF">GCM10010918_54050</name>
</gene>
<dbReference type="InterPro" id="IPR004027">
    <property type="entry name" value="SEC_C_motif"/>
</dbReference>
<dbReference type="AlphaFoldDB" id="A0A917HSF6"/>
<dbReference type="RefSeq" id="WP_188892798.1">
    <property type="nucleotide sequence ID" value="NZ_BMHY01000020.1"/>
</dbReference>